<dbReference type="FunFam" id="3.40.50.410:FF:000004">
    <property type="entry name" value="collagen alpha-6(VI) chain"/>
    <property type="match status" value="2"/>
</dbReference>
<dbReference type="InterPro" id="IPR002035">
    <property type="entry name" value="VWF_A"/>
</dbReference>
<dbReference type="InterPro" id="IPR009030">
    <property type="entry name" value="Growth_fac_rcpt_cys_sf"/>
</dbReference>
<feature type="signal peptide" evidence="9">
    <location>
        <begin position="1"/>
        <end position="27"/>
    </location>
</feature>
<dbReference type="PANTHER" id="PTHR24020">
    <property type="entry name" value="COLLAGEN ALPHA"/>
    <property type="match status" value="1"/>
</dbReference>
<dbReference type="SMART" id="SM00327">
    <property type="entry name" value="VWA"/>
    <property type="match status" value="2"/>
</dbReference>
<keyword evidence="3" id="KW-0245">EGF-like domain</keyword>
<feature type="chain" id="PRO_5044283605" description="VWFA domain-containing protein" evidence="9">
    <location>
        <begin position="28"/>
        <end position="614"/>
    </location>
</feature>
<dbReference type="PANTHER" id="PTHR24020:SF14">
    <property type="entry name" value="MATRILIN-4"/>
    <property type="match status" value="1"/>
</dbReference>
<evidence type="ECO:0000256" key="1">
    <source>
        <dbReference type="ARBA" id="ARBA00004613"/>
    </source>
</evidence>
<dbReference type="InterPro" id="IPR036465">
    <property type="entry name" value="vWFA_dom_sf"/>
</dbReference>
<dbReference type="GeneTree" id="ENSGT00940000157086"/>
<sequence>MFHVLWDLTKFKFGILLFFFLPEPAQKCKTGPVDLVFLIDSSRSVRPHEFETMRKFMIDIINTLDIGLNATRVGVVQYSSQVRTEFTLKTHARLSNIVKAINQIIPLAQGTMTGLAIRYMMNEAFTPEAGDRPKVPNVAVIVTDGRPQDRVAEVAAEAREKGIEIYAVGVARADMTSLRAMASPPFEDHVFLVESFDLIHQFGIQFQDKLCGVDLCLESDHGCEHICESTPGSYHCLCLPGYTVNDDGKTCAAIDLCAERKHNCEQLCVSSPGSFTCDCNKGYKLNNDKRTCSTIDLCAEGKHDCEQVCISAPGVYTCDCNKGYTLNEDEKTCTPIDLCAEGKHDCEQICVSAPGVFTCDCNKGFKLNKDKKTCTTCKSANIDLVLLIDGSKSVRPQNFELVKKFVNQVVDSLDVSPHGTRVGLVQYSSRVRTEFPLNMYHTADEIKAAVMKVEYMEKGTMTGLALKHMLENSFSEAEGARPLSRSIPRIGLVFTDGRSQDDITEYAKKAKEAGITMYAVGVGKAVEDELREIASEPVEKHFYYTTDFTAISTIAENLKLNVCPEESQGEIEVKDPCACESLVEFHTYDSLMTCPLAGMTARLEQLENQLFSRK</sequence>
<evidence type="ECO:0000256" key="5">
    <source>
        <dbReference type="ARBA" id="ARBA00022737"/>
    </source>
</evidence>
<dbReference type="PROSITE" id="PS50234">
    <property type="entry name" value="VWFA"/>
    <property type="match status" value="2"/>
</dbReference>
<dbReference type="InterPro" id="IPR001881">
    <property type="entry name" value="EGF-like_Ca-bd_dom"/>
</dbReference>
<name>A0AAX7SXJ1_ASTCA</name>
<keyword evidence="2" id="KW-0964">Secreted</keyword>
<dbReference type="Gene3D" id="3.40.50.410">
    <property type="entry name" value="von Willebrand factor, type A domain"/>
    <property type="match status" value="2"/>
</dbReference>
<evidence type="ECO:0000256" key="3">
    <source>
        <dbReference type="ARBA" id="ARBA00022536"/>
    </source>
</evidence>
<dbReference type="PROSITE" id="PS01186">
    <property type="entry name" value="EGF_2"/>
    <property type="match status" value="3"/>
</dbReference>
<dbReference type="Proteomes" id="UP000265100">
    <property type="component" value="Chromosome 5"/>
</dbReference>
<dbReference type="GO" id="GO:0005509">
    <property type="term" value="F:calcium ion binding"/>
    <property type="evidence" value="ECO:0007669"/>
    <property type="project" value="InterPro"/>
</dbReference>
<dbReference type="SUPFAM" id="SSF57184">
    <property type="entry name" value="Growth factor receptor domain"/>
    <property type="match status" value="1"/>
</dbReference>
<dbReference type="GO" id="GO:0005576">
    <property type="term" value="C:extracellular region"/>
    <property type="evidence" value="ECO:0007669"/>
    <property type="project" value="UniProtKB-SubCell"/>
</dbReference>
<evidence type="ECO:0000256" key="8">
    <source>
        <dbReference type="ARBA" id="ARBA00023180"/>
    </source>
</evidence>
<dbReference type="SMART" id="SM01279">
    <property type="entry name" value="Matrilin_ccoil"/>
    <property type="match status" value="1"/>
</dbReference>
<dbReference type="SMART" id="SM00181">
    <property type="entry name" value="EGF"/>
    <property type="match status" value="4"/>
</dbReference>
<gene>
    <name evidence="11" type="primary">MATN4</name>
</gene>
<dbReference type="Gene3D" id="2.10.25.10">
    <property type="entry name" value="Laminin"/>
    <property type="match status" value="4"/>
</dbReference>
<dbReference type="SUPFAM" id="SSF58002">
    <property type="entry name" value="Chicken cartilage matrix protein"/>
    <property type="match status" value="1"/>
</dbReference>
<evidence type="ECO:0000256" key="9">
    <source>
        <dbReference type="SAM" id="SignalP"/>
    </source>
</evidence>
<reference evidence="11" key="3">
    <citation type="submission" date="2025-08" db="UniProtKB">
        <authorList>
            <consortium name="Ensembl"/>
        </authorList>
    </citation>
    <scope>IDENTIFICATION</scope>
</reference>
<dbReference type="FunFam" id="2.10.25.10:FF:000041">
    <property type="entry name" value="matrilin-2 isoform X1"/>
    <property type="match status" value="3"/>
</dbReference>
<keyword evidence="4 9" id="KW-0732">Signal</keyword>
<evidence type="ECO:0000256" key="6">
    <source>
        <dbReference type="ARBA" id="ARBA00023054"/>
    </source>
</evidence>
<dbReference type="Ensembl" id="ENSACLT00000083161.1">
    <property type="protein sequence ID" value="ENSACLP00000049314.1"/>
    <property type="gene ID" value="ENSACLG00000015606.2"/>
</dbReference>
<organism evidence="11 12">
    <name type="scientific">Astatotilapia calliptera</name>
    <name type="common">Eastern happy</name>
    <name type="synonym">Chromis callipterus</name>
    <dbReference type="NCBI Taxonomy" id="8154"/>
    <lineage>
        <taxon>Eukaryota</taxon>
        <taxon>Metazoa</taxon>
        <taxon>Chordata</taxon>
        <taxon>Craniata</taxon>
        <taxon>Vertebrata</taxon>
        <taxon>Euteleostomi</taxon>
        <taxon>Actinopterygii</taxon>
        <taxon>Neopterygii</taxon>
        <taxon>Teleostei</taxon>
        <taxon>Neoteleostei</taxon>
        <taxon>Acanthomorphata</taxon>
        <taxon>Ovalentaria</taxon>
        <taxon>Cichlomorphae</taxon>
        <taxon>Cichliformes</taxon>
        <taxon>Cichlidae</taxon>
        <taxon>African cichlids</taxon>
        <taxon>Pseudocrenilabrinae</taxon>
        <taxon>Haplochromini</taxon>
        <taxon>Astatotilapia</taxon>
    </lineage>
</organism>
<comment type="subcellular location">
    <subcellularLocation>
        <location evidence="1">Secreted</location>
    </subcellularLocation>
</comment>
<keyword evidence="5" id="KW-0677">Repeat</keyword>
<evidence type="ECO:0000256" key="4">
    <source>
        <dbReference type="ARBA" id="ARBA00022729"/>
    </source>
</evidence>
<feature type="domain" description="VWFA" evidence="10">
    <location>
        <begin position="383"/>
        <end position="558"/>
    </location>
</feature>
<feature type="domain" description="VWFA" evidence="10">
    <location>
        <begin position="34"/>
        <end position="210"/>
    </location>
</feature>
<reference evidence="12" key="2">
    <citation type="submission" date="2023-03" db="EMBL/GenBank/DDBJ databases">
        <authorList>
            <consortium name="Wellcome Sanger Institute Data Sharing"/>
        </authorList>
    </citation>
    <scope>NUCLEOTIDE SEQUENCE [LARGE SCALE GENOMIC DNA]</scope>
</reference>
<dbReference type="InterPro" id="IPR019466">
    <property type="entry name" value="Matrilin_CC_trimer"/>
</dbReference>
<keyword evidence="8" id="KW-0325">Glycoprotein</keyword>
<keyword evidence="7" id="KW-1015">Disulfide bond</keyword>
<dbReference type="SMART" id="SM00179">
    <property type="entry name" value="EGF_CA"/>
    <property type="match status" value="4"/>
</dbReference>
<dbReference type="InterPro" id="IPR000742">
    <property type="entry name" value="EGF"/>
</dbReference>
<evidence type="ECO:0000313" key="11">
    <source>
        <dbReference type="Ensembl" id="ENSACLP00000049314.1"/>
    </source>
</evidence>
<dbReference type="Pfam" id="PF14670">
    <property type="entry name" value="FXa_inhibition"/>
    <property type="match status" value="4"/>
</dbReference>
<dbReference type="Pfam" id="PF00092">
    <property type="entry name" value="VWA"/>
    <property type="match status" value="2"/>
</dbReference>
<dbReference type="InterPro" id="IPR036337">
    <property type="entry name" value="Matrilin_CC_sf"/>
</dbReference>
<keyword evidence="12" id="KW-1185">Reference proteome</keyword>
<evidence type="ECO:0000256" key="7">
    <source>
        <dbReference type="ARBA" id="ARBA00023157"/>
    </source>
</evidence>
<keyword evidence="6" id="KW-0175">Coiled coil</keyword>
<evidence type="ECO:0000259" key="10">
    <source>
        <dbReference type="PROSITE" id="PS50234"/>
    </source>
</evidence>
<dbReference type="CDD" id="cd00054">
    <property type="entry name" value="EGF_CA"/>
    <property type="match status" value="1"/>
</dbReference>
<dbReference type="InterPro" id="IPR050525">
    <property type="entry name" value="ECM_Assembly_Org"/>
</dbReference>
<accession>A0AAX7SXJ1</accession>
<evidence type="ECO:0000313" key="12">
    <source>
        <dbReference type="Proteomes" id="UP000265100"/>
    </source>
</evidence>
<dbReference type="Gene3D" id="1.20.5.30">
    <property type="match status" value="1"/>
</dbReference>
<evidence type="ECO:0000256" key="2">
    <source>
        <dbReference type="ARBA" id="ARBA00022525"/>
    </source>
</evidence>
<proteinExistence type="predicted"/>
<dbReference type="AlphaFoldDB" id="A0AAX7SXJ1"/>
<protein>
    <recommendedName>
        <fullName evidence="10">VWFA domain-containing protein</fullName>
    </recommendedName>
</protein>
<dbReference type="PRINTS" id="PR00453">
    <property type="entry name" value="VWFADOMAIN"/>
</dbReference>
<reference evidence="11 12" key="1">
    <citation type="submission" date="2018-05" db="EMBL/GenBank/DDBJ databases">
        <authorList>
            <person name="Datahose"/>
        </authorList>
    </citation>
    <scope>NUCLEOTIDE SEQUENCE</scope>
</reference>
<dbReference type="SUPFAM" id="SSF53300">
    <property type="entry name" value="vWA-like"/>
    <property type="match status" value="2"/>
</dbReference>
<reference evidence="11" key="4">
    <citation type="submission" date="2025-09" db="UniProtKB">
        <authorList>
            <consortium name="Ensembl"/>
        </authorList>
    </citation>
    <scope>IDENTIFICATION</scope>
</reference>